<feature type="region of interest" description="Disordered" evidence="3">
    <location>
        <begin position="807"/>
        <end position="832"/>
    </location>
</feature>
<evidence type="ECO:0000313" key="6">
    <source>
        <dbReference type="EMBL" id="SEM06806.1"/>
    </source>
</evidence>
<evidence type="ECO:0000256" key="1">
    <source>
        <dbReference type="ARBA" id="ARBA00006432"/>
    </source>
</evidence>
<feature type="compositionally biased region" description="Low complexity" evidence="3">
    <location>
        <begin position="808"/>
        <end position="832"/>
    </location>
</feature>
<evidence type="ECO:0000256" key="3">
    <source>
        <dbReference type="SAM" id="MobiDB-lite"/>
    </source>
</evidence>
<feature type="domain" description="Condensation" evidence="5">
    <location>
        <begin position="645"/>
        <end position="938"/>
    </location>
</feature>
<dbReference type="GO" id="GO:0006633">
    <property type="term" value="P:fatty acid biosynthetic process"/>
    <property type="evidence" value="ECO:0007669"/>
    <property type="project" value="TreeGrafter"/>
</dbReference>
<gene>
    <name evidence="6" type="ORF">SAMN05444354_11136</name>
</gene>
<dbReference type="SUPFAM" id="SSF52777">
    <property type="entry name" value="CoA-dependent acyltransferases"/>
    <property type="match status" value="2"/>
</dbReference>
<dbReference type="GO" id="GO:0071766">
    <property type="term" value="P:Actinobacterium-type cell wall biogenesis"/>
    <property type="evidence" value="ECO:0007669"/>
    <property type="project" value="UniProtKB-ARBA"/>
</dbReference>
<proteinExistence type="inferred from homology"/>
<feature type="region of interest" description="Disordered" evidence="3">
    <location>
        <begin position="556"/>
        <end position="602"/>
    </location>
</feature>
<dbReference type="InterPro" id="IPR000873">
    <property type="entry name" value="AMP-dep_synth/lig_dom"/>
</dbReference>
<dbReference type="Gene3D" id="3.40.50.12780">
    <property type="entry name" value="N-terminal domain of ligase-like"/>
    <property type="match status" value="1"/>
</dbReference>
<dbReference type="Pfam" id="PF00668">
    <property type="entry name" value="Condensation"/>
    <property type="match status" value="1"/>
</dbReference>
<dbReference type="FunFam" id="3.40.50.12780:FF:000013">
    <property type="entry name" value="Long-chain-fatty-acid--AMP ligase FadD32"/>
    <property type="match status" value="1"/>
</dbReference>
<dbReference type="GO" id="GO:0070566">
    <property type="term" value="F:adenylyltransferase activity"/>
    <property type="evidence" value="ECO:0007669"/>
    <property type="project" value="TreeGrafter"/>
</dbReference>
<feature type="domain" description="AMP-dependent synthetase/ligase" evidence="4">
    <location>
        <begin position="13"/>
        <end position="409"/>
    </location>
</feature>
<dbReference type="InterPro" id="IPR023213">
    <property type="entry name" value="CAT-like_dom_sf"/>
</dbReference>
<dbReference type="Gene3D" id="3.30.559.10">
    <property type="entry name" value="Chloramphenicol acetyltransferase-like domain"/>
    <property type="match status" value="1"/>
</dbReference>
<reference evidence="7" key="1">
    <citation type="submission" date="2016-10" db="EMBL/GenBank/DDBJ databases">
        <authorList>
            <person name="Varghese N."/>
            <person name="Submissions S."/>
        </authorList>
    </citation>
    <scope>NUCLEOTIDE SEQUENCE [LARGE SCALE GENOMIC DNA]</scope>
    <source>
        <strain evidence="7">DSM 17044</strain>
    </source>
</reference>
<sequence>MWKEARTFADILRRRAADQGSAPAFTFLGAQPSEDVTLTYAELDTRARAIAAELNGRGLAGQRVLVSLPPGPTSVASFFGCLYAGAIAVPVPSPLFGSPQQGPGQMATLAMDSGAAAALVAGQRPAEGQRLTIEGLAGHIDLIAAEAISGPPPADWHPPVVDTRAIAFLQYTAGTLGAPKGVRVTHANLLDNCEALRRSLGHTFTDKILLWLPSHQGLGLLEGVLQPLYAGVHCVLMPAQSFFQRPGRWLEAISAHGATVSGAPNFAYELCVRSVSEAERAKLDLSRWRVAFSSMEQVRAETLERFAEHFGPCGFQAKAFRPLYGLAESTFLISSSKSDAGATVRGVAVDALAQQRITERPGAATKLVSSGSAASVQVLIVDPITRAVRGEQEIGEIWVSGLSVADGYWGRVGTTEEVFRGRLAGTASAGRAFLRTGDLGASVGGDLYVTGRLRDVIIWQGQELRLQDLEFDVESSHPALVPGSCVAAASKQGRNEELTLIAEVLPSEPEPVGADARKRQQDIIEAIHRRVNLRHGVTPRDVVLVRAYSLPRSSTGRVSRSATRALHQASGLKSLTQPQDEDRPAPAQAEPTLSPGRESAWKGPLDRLPLTPALYAVHDPARGLQGRTGACRVFELPVGTEAFHAEEALHAVWAAHEPLRLRYARLGAEGPSGWAALIAPEKEPVPLTRIDLASRTDVECWPTVEAMARKLGAEVGRCSGALATFVFCARGDKAAPWLMAICHPSLMDESSWRILASDLADACEQARLRGRVRLAPQSGSLMGWAQQLATEVRLPRTVQEARTHWLKASPASEAASPSPGTSGAPAPSAQATADAASLQRAATLLDVSREALLLTACSLAFAAHTQRASVRVSLEQSARGTSLYRVDTSRMLGNLHYAFPTLVAVEPGAVPEKLARRLHLQLLEAPLEGLAYEGLRTYGEDRSLADALTALPVPDFGLHLVDEGAPSSRGTLHTLALFDDGPWPGTGAIPLRVEARLSAEQAQLLWHGRTADGELLSTLAKLTEQVLRGLCTQVENLKATPPAGLGAARAGPPQTRSH</sequence>
<dbReference type="AlphaFoldDB" id="A0A1H7VC37"/>
<dbReference type="GO" id="GO:0016874">
    <property type="term" value="F:ligase activity"/>
    <property type="evidence" value="ECO:0007669"/>
    <property type="project" value="UniProtKB-KW"/>
</dbReference>
<dbReference type="Gene3D" id="3.30.300.30">
    <property type="match status" value="1"/>
</dbReference>
<dbReference type="SUPFAM" id="SSF56801">
    <property type="entry name" value="Acetyl-CoA synthetase-like"/>
    <property type="match status" value="1"/>
</dbReference>
<dbReference type="GO" id="GO:0005886">
    <property type="term" value="C:plasma membrane"/>
    <property type="evidence" value="ECO:0007669"/>
    <property type="project" value="TreeGrafter"/>
</dbReference>
<evidence type="ECO:0000259" key="5">
    <source>
        <dbReference type="Pfam" id="PF00668"/>
    </source>
</evidence>
<dbReference type="Proteomes" id="UP000182719">
    <property type="component" value="Unassembled WGS sequence"/>
</dbReference>
<evidence type="ECO:0000313" key="7">
    <source>
        <dbReference type="Proteomes" id="UP000182719"/>
    </source>
</evidence>
<dbReference type="InterPro" id="IPR040097">
    <property type="entry name" value="FAAL/FAAC"/>
</dbReference>
<dbReference type="PANTHER" id="PTHR22754:SF32">
    <property type="entry name" value="DISCO-INTERACTING PROTEIN 2"/>
    <property type="match status" value="1"/>
</dbReference>
<organism evidence="6 7">
    <name type="scientific">Stigmatella aurantiaca</name>
    <dbReference type="NCBI Taxonomy" id="41"/>
    <lineage>
        <taxon>Bacteria</taxon>
        <taxon>Pseudomonadati</taxon>
        <taxon>Myxococcota</taxon>
        <taxon>Myxococcia</taxon>
        <taxon>Myxococcales</taxon>
        <taxon>Cystobacterineae</taxon>
        <taxon>Archangiaceae</taxon>
        <taxon>Stigmatella</taxon>
    </lineage>
</organism>
<name>A0A1H7VC37_STIAU</name>
<dbReference type="PANTHER" id="PTHR22754">
    <property type="entry name" value="DISCO-INTERACTING PROTEIN 2 DIP2 -RELATED"/>
    <property type="match status" value="1"/>
</dbReference>
<accession>A0A1H7VC37</accession>
<dbReference type="InterPro" id="IPR042099">
    <property type="entry name" value="ANL_N_sf"/>
</dbReference>
<comment type="similarity">
    <text evidence="1">Belongs to the ATP-dependent AMP-binding enzyme family.</text>
</comment>
<dbReference type="EMBL" id="FOAP01000011">
    <property type="protein sequence ID" value="SEM06806.1"/>
    <property type="molecule type" value="Genomic_DNA"/>
</dbReference>
<protein>
    <submittedName>
        <fullName evidence="6">Acyl-CoA synthetase (AMP-forming)/AMP-acid ligase II</fullName>
    </submittedName>
</protein>
<keyword evidence="2 6" id="KW-0436">Ligase</keyword>
<keyword evidence="7" id="KW-1185">Reference proteome</keyword>
<dbReference type="InterPro" id="IPR045851">
    <property type="entry name" value="AMP-bd_C_sf"/>
</dbReference>
<dbReference type="Gene3D" id="3.30.559.30">
    <property type="entry name" value="Nonribosomal peptide synthetase, condensation domain"/>
    <property type="match status" value="1"/>
</dbReference>
<dbReference type="InterPro" id="IPR001242">
    <property type="entry name" value="Condensation_dom"/>
</dbReference>
<evidence type="ECO:0000256" key="2">
    <source>
        <dbReference type="ARBA" id="ARBA00022598"/>
    </source>
</evidence>
<dbReference type="Pfam" id="PF00501">
    <property type="entry name" value="AMP-binding"/>
    <property type="match status" value="1"/>
</dbReference>
<dbReference type="CDD" id="cd05931">
    <property type="entry name" value="FAAL"/>
    <property type="match status" value="1"/>
</dbReference>
<evidence type="ECO:0000259" key="4">
    <source>
        <dbReference type="Pfam" id="PF00501"/>
    </source>
</evidence>